<feature type="transmembrane region" description="Helical" evidence="6">
    <location>
        <begin position="42"/>
        <end position="60"/>
    </location>
</feature>
<dbReference type="VEuPathDB" id="FungiDB:TRICI_006786"/>
<keyword evidence="5 6" id="KW-0472">Membrane</keyword>
<dbReference type="GO" id="GO:0016020">
    <property type="term" value="C:membrane"/>
    <property type="evidence" value="ECO:0007669"/>
    <property type="project" value="UniProtKB-SubCell"/>
</dbReference>
<feature type="transmembrane region" description="Helical" evidence="6">
    <location>
        <begin position="153"/>
        <end position="175"/>
    </location>
</feature>
<evidence type="ECO:0000256" key="4">
    <source>
        <dbReference type="ARBA" id="ARBA00022989"/>
    </source>
</evidence>
<feature type="transmembrane region" description="Helical" evidence="6">
    <location>
        <begin position="196"/>
        <end position="214"/>
    </location>
</feature>
<name>A0A642UDC9_9ASCO</name>
<keyword evidence="8" id="KW-1185">Reference proteome</keyword>
<reference evidence="7" key="1">
    <citation type="journal article" date="2019" name="G3 (Bethesda)">
        <title>Genome Assemblies of Two Rare Opportunistic Yeast Pathogens: Diutina rugosa (syn. Candida rugosa) and Trichomonascus ciferrii (syn. Candida ciferrii).</title>
        <authorList>
            <person name="Mixao V."/>
            <person name="Saus E."/>
            <person name="Hansen A.P."/>
            <person name="Lass-Florl C."/>
            <person name="Gabaldon T."/>
        </authorList>
    </citation>
    <scope>NUCLEOTIDE SEQUENCE</scope>
    <source>
        <strain evidence="7">CBS 4856</strain>
    </source>
</reference>
<dbReference type="EMBL" id="SWFS01000569">
    <property type="protein sequence ID" value="KAA8897110.1"/>
    <property type="molecule type" value="Genomic_DNA"/>
</dbReference>
<evidence type="ECO:0000313" key="7">
    <source>
        <dbReference type="EMBL" id="KAA8897110.1"/>
    </source>
</evidence>
<dbReference type="AlphaFoldDB" id="A0A642UDC9"/>
<sequence length="286" mass="32633">MSESVLSLYGYDVSNAGCYVGIAVFGALSIHHTWILFRHKCWYWVPFWIGGYMEVAGYAIRRVSGDNDRNISLFAVQFLFVLLPPIFFAASIYMTLGRLLRFIGATELSPIRIRWVTPIFVTGDIVSLIMVGAGGGIQATADDNKDARDTGNAIMMTGLAIQLLFFTIFIVETGFCHFRLHRRRWSSSYSKGKLNWPWLFLSLYVGCLLIFIRSVFRVIEYAQGWDGYLVSHEIYMYMFDTLLMALCMLCYSIIHPAYVISKVPANLVPKESRDLETIGLQENVYR</sequence>
<comment type="subcellular location">
    <subcellularLocation>
        <location evidence="1">Membrane</location>
        <topology evidence="1">Multi-pass membrane protein</topology>
    </subcellularLocation>
</comment>
<evidence type="ECO:0000256" key="3">
    <source>
        <dbReference type="ARBA" id="ARBA00022692"/>
    </source>
</evidence>
<feature type="transmembrane region" description="Helical" evidence="6">
    <location>
        <begin position="115"/>
        <end position="133"/>
    </location>
</feature>
<dbReference type="OrthoDB" id="3358017at2759"/>
<evidence type="ECO:0008006" key="9">
    <source>
        <dbReference type="Google" id="ProtNLM"/>
    </source>
</evidence>
<dbReference type="Pfam" id="PF04479">
    <property type="entry name" value="RTA1"/>
    <property type="match status" value="1"/>
</dbReference>
<organism evidence="7 8">
    <name type="scientific">Trichomonascus ciferrii</name>
    <dbReference type="NCBI Taxonomy" id="44093"/>
    <lineage>
        <taxon>Eukaryota</taxon>
        <taxon>Fungi</taxon>
        <taxon>Dikarya</taxon>
        <taxon>Ascomycota</taxon>
        <taxon>Saccharomycotina</taxon>
        <taxon>Dipodascomycetes</taxon>
        <taxon>Dipodascales</taxon>
        <taxon>Trichomonascaceae</taxon>
        <taxon>Trichomonascus</taxon>
        <taxon>Trichomonascus ciferrii complex</taxon>
    </lineage>
</organism>
<dbReference type="PANTHER" id="PTHR31465:SF1">
    <property type="entry name" value="PROTEIN RTA1-RELATED"/>
    <property type="match status" value="1"/>
</dbReference>
<feature type="transmembrane region" description="Helical" evidence="6">
    <location>
        <begin position="6"/>
        <end position="30"/>
    </location>
</feature>
<dbReference type="InterPro" id="IPR007568">
    <property type="entry name" value="RTA1"/>
</dbReference>
<keyword evidence="4 6" id="KW-1133">Transmembrane helix</keyword>
<evidence type="ECO:0000256" key="2">
    <source>
        <dbReference type="ARBA" id="ARBA00009969"/>
    </source>
</evidence>
<feature type="transmembrane region" description="Helical" evidence="6">
    <location>
        <begin position="234"/>
        <end position="254"/>
    </location>
</feature>
<proteinExistence type="inferred from homology"/>
<feature type="transmembrane region" description="Helical" evidence="6">
    <location>
        <begin position="72"/>
        <end position="94"/>
    </location>
</feature>
<evidence type="ECO:0000256" key="5">
    <source>
        <dbReference type="ARBA" id="ARBA00023136"/>
    </source>
</evidence>
<evidence type="ECO:0000313" key="8">
    <source>
        <dbReference type="Proteomes" id="UP000761534"/>
    </source>
</evidence>
<dbReference type="Proteomes" id="UP000761534">
    <property type="component" value="Unassembled WGS sequence"/>
</dbReference>
<gene>
    <name evidence="7" type="ORF">TRICI_006786</name>
</gene>
<dbReference type="PANTHER" id="PTHR31465">
    <property type="entry name" value="PROTEIN RTA1-RELATED"/>
    <property type="match status" value="1"/>
</dbReference>
<keyword evidence="3 6" id="KW-0812">Transmembrane</keyword>
<accession>A0A642UDC9</accession>
<protein>
    <recommendedName>
        <fullName evidence="9">RTA1 like protein</fullName>
    </recommendedName>
</protein>
<comment type="caution">
    <text evidence="7">The sequence shown here is derived from an EMBL/GenBank/DDBJ whole genome shotgun (WGS) entry which is preliminary data.</text>
</comment>
<comment type="similarity">
    <text evidence="2">Belongs to the lipid-translocating exporter (LTE) (TC 9.A.26.1) family.</text>
</comment>
<evidence type="ECO:0000256" key="6">
    <source>
        <dbReference type="SAM" id="Phobius"/>
    </source>
</evidence>
<evidence type="ECO:0000256" key="1">
    <source>
        <dbReference type="ARBA" id="ARBA00004141"/>
    </source>
</evidence>